<keyword evidence="2" id="KW-0472">Membrane</keyword>
<feature type="transmembrane region" description="Helical" evidence="2">
    <location>
        <begin position="91"/>
        <end position="109"/>
    </location>
</feature>
<keyword evidence="2" id="KW-0812">Transmembrane</keyword>
<dbReference type="OrthoDB" id="9155572at2"/>
<organism evidence="3 4">
    <name type="scientific">Paenibacillus sambharensis</name>
    <dbReference type="NCBI Taxonomy" id="1803190"/>
    <lineage>
        <taxon>Bacteria</taxon>
        <taxon>Bacillati</taxon>
        <taxon>Bacillota</taxon>
        <taxon>Bacilli</taxon>
        <taxon>Bacillales</taxon>
        <taxon>Paenibacillaceae</taxon>
        <taxon>Paenibacillus</taxon>
    </lineage>
</organism>
<comment type="caution">
    <text evidence="3">The sequence shown here is derived from an EMBL/GenBank/DDBJ whole genome shotgun (WGS) entry which is preliminary data.</text>
</comment>
<evidence type="ECO:0008006" key="5">
    <source>
        <dbReference type="Google" id="ProtNLM"/>
    </source>
</evidence>
<feature type="compositionally biased region" description="Basic and acidic residues" evidence="1">
    <location>
        <begin position="1"/>
        <end position="17"/>
    </location>
</feature>
<feature type="transmembrane region" description="Helical" evidence="2">
    <location>
        <begin position="155"/>
        <end position="172"/>
    </location>
</feature>
<sequence>MCRKMEMNETQLEKDSTGGKPTWPGEPQQVSGFGGWLILPQIGFVITLITMVLFVLNDVPGVLDPELWELINTEGSSLDHPLIGPTLIIELVWNLGLLAAIIVTIILFYMRKKIVPKLMVALYIVSLAGLILDYVLLLQIPVLKEMMIDGSQVREIVREVIMCAIWIPYFLVSKRVKNTFVK</sequence>
<evidence type="ECO:0000313" key="4">
    <source>
        <dbReference type="Proteomes" id="UP000249522"/>
    </source>
</evidence>
<reference evidence="3 4" key="1">
    <citation type="submission" date="2018-06" db="EMBL/GenBank/DDBJ databases">
        <title>Paenibacillus imtechensis sp. nov.</title>
        <authorList>
            <person name="Pinnaka A.K."/>
            <person name="Singh H."/>
            <person name="Kaur M."/>
        </authorList>
    </citation>
    <scope>NUCLEOTIDE SEQUENCE [LARGE SCALE GENOMIC DNA]</scope>
    <source>
        <strain evidence="3 4">SMB1</strain>
    </source>
</reference>
<evidence type="ECO:0000256" key="1">
    <source>
        <dbReference type="SAM" id="MobiDB-lite"/>
    </source>
</evidence>
<dbReference type="EMBL" id="QKRB01000043">
    <property type="protein sequence ID" value="PZD95860.1"/>
    <property type="molecule type" value="Genomic_DNA"/>
</dbReference>
<proteinExistence type="predicted"/>
<keyword evidence="2" id="KW-1133">Transmembrane helix</keyword>
<feature type="transmembrane region" description="Helical" evidence="2">
    <location>
        <begin position="121"/>
        <end position="143"/>
    </location>
</feature>
<evidence type="ECO:0000313" key="3">
    <source>
        <dbReference type="EMBL" id="PZD95860.1"/>
    </source>
</evidence>
<dbReference type="AlphaFoldDB" id="A0A2W1LCS3"/>
<name>A0A2W1LCS3_9BACL</name>
<dbReference type="Pfam" id="PF10754">
    <property type="entry name" value="DUF2569"/>
    <property type="match status" value="1"/>
</dbReference>
<keyword evidence="4" id="KW-1185">Reference proteome</keyword>
<feature type="region of interest" description="Disordered" evidence="1">
    <location>
        <begin position="1"/>
        <end position="24"/>
    </location>
</feature>
<accession>A0A2W1LCS3</accession>
<evidence type="ECO:0000256" key="2">
    <source>
        <dbReference type="SAM" id="Phobius"/>
    </source>
</evidence>
<feature type="transmembrane region" description="Helical" evidence="2">
    <location>
        <begin position="36"/>
        <end position="56"/>
    </location>
</feature>
<protein>
    <recommendedName>
        <fullName evidence="5">DUF2569 domain-containing protein</fullName>
    </recommendedName>
</protein>
<dbReference type="InterPro" id="IPR019690">
    <property type="entry name" value="DUF2569"/>
</dbReference>
<dbReference type="Proteomes" id="UP000249522">
    <property type="component" value="Unassembled WGS sequence"/>
</dbReference>
<gene>
    <name evidence="3" type="ORF">DNH61_10445</name>
</gene>